<dbReference type="Pfam" id="PF03591">
    <property type="entry name" value="AzlC"/>
    <property type="match status" value="1"/>
</dbReference>
<comment type="caution">
    <text evidence="9">The sequence shown here is derived from an EMBL/GenBank/DDBJ whole genome shotgun (WGS) entry which is preliminary data.</text>
</comment>
<keyword evidence="6 8" id="KW-1133">Transmembrane helix</keyword>
<evidence type="ECO:0000256" key="8">
    <source>
        <dbReference type="SAM" id="Phobius"/>
    </source>
</evidence>
<evidence type="ECO:0000313" key="10">
    <source>
        <dbReference type="Proteomes" id="UP001149009"/>
    </source>
</evidence>
<dbReference type="PANTHER" id="PTHR34979:SF1">
    <property type="entry name" value="INNER MEMBRANE PROTEIN YGAZ"/>
    <property type="match status" value="1"/>
</dbReference>
<evidence type="ECO:0000256" key="3">
    <source>
        <dbReference type="ARBA" id="ARBA00022448"/>
    </source>
</evidence>
<dbReference type="EMBL" id="JAODNV010000010">
    <property type="protein sequence ID" value="MCT8990635.1"/>
    <property type="molecule type" value="Genomic_DNA"/>
</dbReference>
<keyword evidence="5 8" id="KW-0812">Transmembrane</keyword>
<dbReference type="InterPro" id="IPR011606">
    <property type="entry name" value="Brnchd-chn_aa_trnsp_permease"/>
</dbReference>
<evidence type="ECO:0000256" key="2">
    <source>
        <dbReference type="ARBA" id="ARBA00010735"/>
    </source>
</evidence>
<sequence>MTADTYAEAHPASEFLSGVRASIPVIVAAAPFGVLFGALAVENGFSASEAMLMSAAIFGGASQMVGIDLFGARVAPWLIVFSIFAVNFRHVLYSATIGRYIAHWTPLQRFVGFFFLVDPQFAEAEQRVEKGRSLGFAWYMGVALPLYVFWIAESGLGAVFGRLIPNTQALGLDFLLPIYFLGLVMSFRKRAMWLPVVGVSAFVSVVAYHTIGSPWHVSIGAVAGVLVGALFAPKAFREKRP</sequence>
<evidence type="ECO:0000256" key="1">
    <source>
        <dbReference type="ARBA" id="ARBA00004651"/>
    </source>
</evidence>
<organism evidence="9 10">
    <name type="scientific">Chelativorans petroleitrophicus</name>
    <dbReference type="NCBI Taxonomy" id="2975484"/>
    <lineage>
        <taxon>Bacteria</taxon>
        <taxon>Pseudomonadati</taxon>
        <taxon>Pseudomonadota</taxon>
        <taxon>Alphaproteobacteria</taxon>
        <taxon>Hyphomicrobiales</taxon>
        <taxon>Phyllobacteriaceae</taxon>
        <taxon>Chelativorans</taxon>
    </lineage>
</organism>
<keyword evidence="3" id="KW-0813">Transport</keyword>
<feature type="transmembrane region" description="Helical" evidence="8">
    <location>
        <begin position="136"/>
        <end position="161"/>
    </location>
</feature>
<dbReference type="AlphaFoldDB" id="A0A9X3AZR7"/>
<keyword evidence="10" id="KW-1185">Reference proteome</keyword>
<feature type="transmembrane region" description="Helical" evidence="8">
    <location>
        <begin position="217"/>
        <end position="236"/>
    </location>
</feature>
<dbReference type="RefSeq" id="WP_261515512.1">
    <property type="nucleotide sequence ID" value="NZ_JAODNV010000010.1"/>
</dbReference>
<comment type="subcellular location">
    <subcellularLocation>
        <location evidence="1">Cell membrane</location>
        <topology evidence="1">Multi-pass membrane protein</topology>
    </subcellularLocation>
</comment>
<feature type="transmembrane region" description="Helical" evidence="8">
    <location>
        <begin position="192"/>
        <end position="211"/>
    </location>
</feature>
<evidence type="ECO:0000256" key="7">
    <source>
        <dbReference type="ARBA" id="ARBA00023136"/>
    </source>
</evidence>
<dbReference type="GO" id="GO:1903785">
    <property type="term" value="P:L-valine transmembrane transport"/>
    <property type="evidence" value="ECO:0007669"/>
    <property type="project" value="TreeGrafter"/>
</dbReference>
<dbReference type="Proteomes" id="UP001149009">
    <property type="component" value="Unassembled WGS sequence"/>
</dbReference>
<protein>
    <submittedName>
        <fullName evidence="9">AzlC family ABC transporter permease</fullName>
    </submittedName>
</protein>
<gene>
    <name evidence="9" type="ORF">NYR54_10075</name>
</gene>
<dbReference type="PANTHER" id="PTHR34979">
    <property type="entry name" value="INNER MEMBRANE PROTEIN YGAZ"/>
    <property type="match status" value="1"/>
</dbReference>
<name>A0A9X3AZR7_9HYPH</name>
<feature type="transmembrane region" description="Helical" evidence="8">
    <location>
        <begin position="77"/>
        <end position="102"/>
    </location>
</feature>
<evidence type="ECO:0000256" key="5">
    <source>
        <dbReference type="ARBA" id="ARBA00022692"/>
    </source>
</evidence>
<keyword evidence="7 8" id="KW-0472">Membrane</keyword>
<evidence type="ECO:0000256" key="4">
    <source>
        <dbReference type="ARBA" id="ARBA00022475"/>
    </source>
</evidence>
<feature type="transmembrane region" description="Helical" evidence="8">
    <location>
        <begin position="167"/>
        <end position="185"/>
    </location>
</feature>
<comment type="similarity">
    <text evidence="2">Belongs to the AzlC family.</text>
</comment>
<reference evidence="9" key="1">
    <citation type="submission" date="2022-08" db="EMBL/GenBank/DDBJ databases">
        <title>Chelativorans sichuanense sp. nov., a paraffin oil-degrading bacterium isolated from a mixture of oil-based drill cuttings and paddy soil.</title>
        <authorList>
            <person name="Yu J."/>
            <person name="Liu H."/>
            <person name="Chen Q."/>
        </authorList>
    </citation>
    <scope>NUCLEOTIDE SEQUENCE</scope>
    <source>
        <strain evidence="9">SCAU 2101</strain>
    </source>
</reference>
<accession>A0A9X3AZR7</accession>
<evidence type="ECO:0000313" key="9">
    <source>
        <dbReference type="EMBL" id="MCT8990635.1"/>
    </source>
</evidence>
<proteinExistence type="inferred from homology"/>
<dbReference type="GO" id="GO:0005886">
    <property type="term" value="C:plasma membrane"/>
    <property type="evidence" value="ECO:0007669"/>
    <property type="project" value="UniProtKB-SubCell"/>
</dbReference>
<feature type="transmembrane region" description="Helical" evidence="8">
    <location>
        <begin position="21"/>
        <end position="41"/>
    </location>
</feature>
<evidence type="ECO:0000256" key="6">
    <source>
        <dbReference type="ARBA" id="ARBA00022989"/>
    </source>
</evidence>
<keyword evidence="4" id="KW-1003">Cell membrane</keyword>